<feature type="transmembrane region" description="Helical" evidence="6">
    <location>
        <begin position="196"/>
        <end position="216"/>
    </location>
</feature>
<gene>
    <name evidence="8" type="primary">Dmoj\GI13153</name>
    <name evidence="8" type="ORF">Dmoj_GI13153</name>
</gene>
<evidence type="ECO:0000313" key="8">
    <source>
        <dbReference type="EMBL" id="EDW18286.1"/>
    </source>
</evidence>
<dbReference type="OMA" id="TQRMAFK"/>
<dbReference type="FunCoup" id="B4KUX5">
    <property type="interactions" value="44"/>
</dbReference>
<evidence type="ECO:0000256" key="6">
    <source>
        <dbReference type="SAM" id="Phobius"/>
    </source>
</evidence>
<evidence type="ECO:0000256" key="3">
    <source>
        <dbReference type="ARBA" id="ARBA00022692"/>
    </source>
</evidence>
<dbReference type="GO" id="GO:0061817">
    <property type="term" value="P:endoplasmic reticulum-plasma membrane tethering"/>
    <property type="evidence" value="ECO:0007669"/>
    <property type="project" value="TreeGrafter"/>
</dbReference>
<feature type="domain" description="MSP" evidence="7">
    <location>
        <begin position="1"/>
        <end position="118"/>
    </location>
</feature>
<dbReference type="EMBL" id="CH933809">
    <property type="protein sequence ID" value="EDW18286.1"/>
    <property type="molecule type" value="Genomic_DNA"/>
</dbReference>
<dbReference type="GO" id="GO:0005886">
    <property type="term" value="C:plasma membrane"/>
    <property type="evidence" value="ECO:0007669"/>
    <property type="project" value="TreeGrafter"/>
</dbReference>
<evidence type="ECO:0000256" key="1">
    <source>
        <dbReference type="ARBA" id="ARBA00004211"/>
    </source>
</evidence>
<dbReference type="GO" id="GO:0033149">
    <property type="term" value="F:FFAT motif binding"/>
    <property type="evidence" value="ECO:0007669"/>
    <property type="project" value="TreeGrafter"/>
</dbReference>
<dbReference type="OrthoDB" id="264603at2759"/>
<proteinExistence type="inferred from homology"/>
<dbReference type="eggNOG" id="KOG0439">
    <property type="taxonomic scope" value="Eukaryota"/>
</dbReference>
<dbReference type="InterPro" id="IPR000535">
    <property type="entry name" value="MSP_dom"/>
</dbReference>
<dbReference type="SMR" id="B4KUX5"/>
<accession>B4KUX5</accession>
<dbReference type="SUPFAM" id="SSF49354">
    <property type="entry name" value="PapD-like"/>
    <property type="match status" value="1"/>
</dbReference>
<dbReference type="GO" id="GO:0090158">
    <property type="term" value="P:endoplasmic reticulum membrane organization"/>
    <property type="evidence" value="ECO:0007669"/>
    <property type="project" value="TreeGrafter"/>
</dbReference>
<dbReference type="Pfam" id="PF00635">
    <property type="entry name" value="Motile_Sperm"/>
    <property type="match status" value="1"/>
</dbReference>
<evidence type="ECO:0000256" key="5">
    <source>
        <dbReference type="ARBA" id="ARBA00023136"/>
    </source>
</evidence>
<evidence type="ECO:0000259" key="7">
    <source>
        <dbReference type="PROSITE" id="PS50202"/>
    </source>
</evidence>
<keyword evidence="3 6" id="KW-0812">Transmembrane</keyword>
<dbReference type="InterPro" id="IPR016763">
    <property type="entry name" value="VAP"/>
</dbReference>
<keyword evidence="5 6" id="KW-0472">Membrane</keyword>
<dbReference type="PANTHER" id="PTHR10809">
    <property type="entry name" value="VESICLE-ASSOCIATED MEMBRANE PROTEIN-ASSOCIATED PROTEIN"/>
    <property type="match status" value="1"/>
</dbReference>
<sequence length="220" mass="25261">MLIVEPSDELVLEGPFNRAVSKKIMVYNPSKQKRIAFKLKTTTPRLFFVRPNVGLVKPEERITIDIFVHPISNDIYAHRHKFMMQAADATDPIGDLHEFWKNISPSTIWDTKLKVKLVDSQMDGLQKMYSDNSVGNGEHQEKDNTDSMTLNLIDKVHVLEEDRLHLIQQVETITKQKDEERELLAMKLQKQKGNGFWIFMATVAVVLAALIGGWVAKKFM</sequence>
<protein>
    <recommendedName>
        <fullName evidence="7">MSP domain-containing protein</fullName>
    </recommendedName>
</protein>
<organism evidence="8 9">
    <name type="scientific">Drosophila mojavensis</name>
    <name type="common">Fruit fly</name>
    <dbReference type="NCBI Taxonomy" id="7230"/>
    <lineage>
        <taxon>Eukaryota</taxon>
        <taxon>Metazoa</taxon>
        <taxon>Ecdysozoa</taxon>
        <taxon>Arthropoda</taxon>
        <taxon>Hexapoda</taxon>
        <taxon>Insecta</taxon>
        <taxon>Pterygota</taxon>
        <taxon>Neoptera</taxon>
        <taxon>Endopterygota</taxon>
        <taxon>Diptera</taxon>
        <taxon>Brachycera</taxon>
        <taxon>Muscomorpha</taxon>
        <taxon>Ephydroidea</taxon>
        <taxon>Drosophilidae</taxon>
        <taxon>Drosophila</taxon>
    </lineage>
</organism>
<dbReference type="PhylomeDB" id="B4KUX5"/>
<dbReference type="Gene3D" id="2.60.40.10">
    <property type="entry name" value="Immunoglobulins"/>
    <property type="match status" value="1"/>
</dbReference>
<comment type="subcellular location">
    <subcellularLocation>
        <location evidence="1">Membrane</location>
        <topology evidence="1">Single-pass type IV membrane protein</topology>
    </subcellularLocation>
</comment>
<name>B4KUX5_DROMO</name>
<dbReference type="PROSITE" id="PS50202">
    <property type="entry name" value="MSP"/>
    <property type="match status" value="1"/>
</dbReference>
<dbReference type="GO" id="GO:0005789">
    <property type="term" value="C:endoplasmic reticulum membrane"/>
    <property type="evidence" value="ECO:0007669"/>
    <property type="project" value="InterPro"/>
</dbReference>
<keyword evidence="9" id="KW-1185">Reference proteome</keyword>
<dbReference type="AlphaFoldDB" id="B4KUX5"/>
<dbReference type="InParanoid" id="B4KUX5"/>
<dbReference type="HOGENOM" id="CLU_032848_2_0_1"/>
<dbReference type="Proteomes" id="UP000009192">
    <property type="component" value="Unassembled WGS sequence"/>
</dbReference>
<dbReference type="GO" id="GO:0007291">
    <property type="term" value="P:sperm individualization"/>
    <property type="evidence" value="ECO:0007669"/>
    <property type="project" value="EnsemblMetazoa"/>
</dbReference>
<evidence type="ECO:0000256" key="4">
    <source>
        <dbReference type="ARBA" id="ARBA00022989"/>
    </source>
</evidence>
<comment type="similarity">
    <text evidence="2">Belongs to the VAMP-associated protein (VAP) (TC 9.B.17) family.</text>
</comment>
<reference evidence="8 9" key="1">
    <citation type="journal article" date="2007" name="Nature">
        <title>Evolution of genes and genomes on the Drosophila phylogeny.</title>
        <authorList>
            <consortium name="Drosophila 12 Genomes Consortium"/>
            <person name="Clark A.G."/>
            <person name="Eisen M.B."/>
            <person name="Smith D.R."/>
            <person name="Bergman C.M."/>
            <person name="Oliver B."/>
            <person name="Markow T.A."/>
            <person name="Kaufman T.C."/>
            <person name="Kellis M."/>
            <person name="Gelbart W."/>
            <person name="Iyer V.N."/>
            <person name="Pollard D.A."/>
            <person name="Sackton T.B."/>
            <person name="Larracuente A.M."/>
            <person name="Singh N.D."/>
            <person name="Abad J.P."/>
            <person name="Abt D.N."/>
            <person name="Adryan B."/>
            <person name="Aguade M."/>
            <person name="Akashi H."/>
            <person name="Anderson W.W."/>
            <person name="Aquadro C.F."/>
            <person name="Ardell D.H."/>
            <person name="Arguello R."/>
            <person name="Artieri C.G."/>
            <person name="Barbash D.A."/>
            <person name="Barker D."/>
            <person name="Barsanti P."/>
            <person name="Batterham P."/>
            <person name="Batzoglou S."/>
            <person name="Begun D."/>
            <person name="Bhutkar A."/>
            <person name="Blanco E."/>
            <person name="Bosak S.A."/>
            <person name="Bradley R.K."/>
            <person name="Brand A.D."/>
            <person name="Brent M.R."/>
            <person name="Brooks A.N."/>
            <person name="Brown R.H."/>
            <person name="Butlin R.K."/>
            <person name="Caggese C."/>
            <person name="Calvi B.R."/>
            <person name="Bernardo de Carvalho A."/>
            <person name="Caspi A."/>
            <person name="Castrezana S."/>
            <person name="Celniker S.E."/>
            <person name="Chang J.L."/>
            <person name="Chapple C."/>
            <person name="Chatterji S."/>
            <person name="Chinwalla A."/>
            <person name="Civetta A."/>
            <person name="Clifton S.W."/>
            <person name="Comeron J.M."/>
            <person name="Costello J.C."/>
            <person name="Coyne J.A."/>
            <person name="Daub J."/>
            <person name="David R.G."/>
            <person name="Delcher A.L."/>
            <person name="Delehaunty K."/>
            <person name="Do C.B."/>
            <person name="Ebling H."/>
            <person name="Edwards K."/>
            <person name="Eickbush T."/>
            <person name="Evans J.D."/>
            <person name="Filipski A."/>
            <person name="Findeiss S."/>
            <person name="Freyhult E."/>
            <person name="Fulton L."/>
            <person name="Fulton R."/>
            <person name="Garcia A.C."/>
            <person name="Gardiner A."/>
            <person name="Garfield D.A."/>
            <person name="Garvin B.E."/>
            <person name="Gibson G."/>
            <person name="Gilbert D."/>
            <person name="Gnerre S."/>
            <person name="Godfrey J."/>
            <person name="Good R."/>
            <person name="Gotea V."/>
            <person name="Gravely B."/>
            <person name="Greenberg A.J."/>
            <person name="Griffiths-Jones S."/>
            <person name="Gross S."/>
            <person name="Guigo R."/>
            <person name="Gustafson E.A."/>
            <person name="Haerty W."/>
            <person name="Hahn M.W."/>
            <person name="Halligan D.L."/>
            <person name="Halpern A.L."/>
            <person name="Halter G.M."/>
            <person name="Han M.V."/>
            <person name="Heger A."/>
            <person name="Hillier L."/>
            <person name="Hinrichs A.S."/>
            <person name="Holmes I."/>
            <person name="Hoskins R.A."/>
            <person name="Hubisz M.J."/>
            <person name="Hultmark D."/>
            <person name="Huntley M.A."/>
            <person name="Jaffe D.B."/>
            <person name="Jagadeeshan S."/>
            <person name="Jeck W.R."/>
            <person name="Johnson J."/>
            <person name="Jones C.D."/>
            <person name="Jordan W.C."/>
            <person name="Karpen G.H."/>
            <person name="Kataoka E."/>
            <person name="Keightley P.D."/>
            <person name="Kheradpour P."/>
            <person name="Kirkness E.F."/>
            <person name="Koerich L.B."/>
            <person name="Kristiansen K."/>
            <person name="Kudrna D."/>
            <person name="Kulathinal R.J."/>
            <person name="Kumar S."/>
            <person name="Kwok R."/>
            <person name="Lander E."/>
            <person name="Langley C.H."/>
            <person name="Lapoint R."/>
            <person name="Lazzaro B.P."/>
            <person name="Lee S.J."/>
            <person name="Levesque L."/>
            <person name="Li R."/>
            <person name="Lin C.F."/>
            <person name="Lin M.F."/>
            <person name="Lindblad-Toh K."/>
            <person name="Llopart A."/>
            <person name="Long M."/>
            <person name="Low L."/>
            <person name="Lozovsky E."/>
            <person name="Lu J."/>
            <person name="Luo M."/>
            <person name="Machado C.A."/>
            <person name="Makalowski W."/>
            <person name="Marzo M."/>
            <person name="Matsuda M."/>
            <person name="Matzkin L."/>
            <person name="McAllister B."/>
            <person name="McBride C.S."/>
            <person name="McKernan B."/>
            <person name="McKernan K."/>
            <person name="Mendez-Lago M."/>
            <person name="Minx P."/>
            <person name="Mollenhauer M.U."/>
            <person name="Montooth K."/>
            <person name="Mount S.M."/>
            <person name="Mu X."/>
            <person name="Myers E."/>
            <person name="Negre B."/>
            <person name="Newfeld S."/>
            <person name="Nielsen R."/>
            <person name="Noor M.A."/>
            <person name="O'Grady P."/>
            <person name="Pachter L."/>
            <person name="Papaceit M."/>
            <person name="Parisi M.J."/>
            <person name="Parisi M."/>
            <person name="Parts L."/>
            <person name="Pedersen J.S."/>
            <person name="Pesole G."/>
            <person name="Phillippy A.M."/>
            <person name="Ponting C.P."/>
            <person name="Pop M."/>
            <person name="Porcelli D."/>
            <person name="Powell J.R."/>
            <person name="Prohaska S."/>
            <person name="Pruitt K."/>
            <person name="Puig M."/>
            <person name="Quesneville H."/>
            <person name="Ram K.R."/>
            <person name="Rand D."/>
            <person name="Rasmussen M.D."/>
            <person name="Reed L.K."/>
            <person name="Reenan R."/>
            <person name="Reily A."/>
            <person name="Remington K.A."/>
            <person name="Rieger T.T."/>
            <person name="Ritchie M.G."/>
            <person name="Robin C."/>
            <person name="Rogers Y.H."/>
            <person name="Rohde C."/>
            <person name="Rozas J."/>
            <person name="Rubenfield M.J."/>
            <person name="Ruiz A."/>
            <person name="Russo S."/>
            <person name="Salzberg S.L."/>
            <person name="Sanchez-Gracia A."/>
            <person name="Saranga D.J."/>
            <person name="Sato H."/>
            <person name="Schaeffer S.W."/>
            <person name="Schatz M.C."/>
            <person name="Schlenke T."/>
            <person name="Schwartz R."/>
            <person name="Segarra C."/>
            <person name="Singh R.S."/>
            <person name="Sirot L."/>
            <person name="Sirota M."/>
            <person name="Sisneros N.B."/>
            <person name="Smith C.D."/>
            <person name="Smith T.F."/>
            <person name="Spieth J."/>
            <person name="Stage D.E."/>
            <person name="Stark A."/>
            <person name="Stephan W."/>
            <person name="Strausberg R.L."/>
            <person name="Strempel S."/>
            <person name="Sturgill D."/>
            <person name="Sutton G."/>
            <person name="Sutton G.G."/>
            <person name="Tao W."/>
            <person name="Teichmann S."/>
            <person name="Tobari Y.N."/>
            <person name="Tomimura Y."/>
            <person name="Tsolas J.M."/>
            <person name="Valente V.L."/>
            <person name="Venter E."/>
            <person name="Venter J.C."/>
            <person name="Vicario S."/>
            <person name="Vieira F.G."/>
            <person name="Vilella A.J."/>
            <person name="Villasante A."/>
            <person name="Walenz B."/>
            <person name="Wang J."/>
            <person name="Wasserman M."/>
            <person name="Watts T."/>
            <person name="Wilson D."/>
            <person name="Wilson R.K."/>
            <person name="Wing R.A."/>
            <person name="Wolfner M.F."/>
            <person name="Wong A."/>
            <person name="Wong G.K."/>
            <person name="Wu C.I."/>
            <person name="Wu G."/>
            <person name="Yamamoto D."/>
            <person name="Yang H.P."/>
            <person name="Yang S.P."/>
            <person name="Yorke J.A."/>
            <person name="Yoshida K."/>
            <person name="Zdobnov E."/>
            <person name="Zhang P."/>
            <person name="Zhang Y."/>
            <person name="Zimin A.V."/>
            <person name="Baldwin J."/>
            <person name="Abdouelleil A."/>
            <person name="Abdulkadir J."/>
            <person name="Abebe A."/>
            <person name="Abera B."/>
            <person name="Abreu J."/>
            <person name="Acer S.C."/>
            <person name="Aftuck L."/>
            <person name="Alexander A."/>
            <person name="An P."/>
            <person name="Anderson E."/>
            <person name="Anderson S."/>
            <person name="Arachi H."/>
            <person name="Azer M."/>
            <person name="Bachantsang P."/>
            <person name="Barry A."/>
            <person name="Bayul T."/>
            <person name="Berlin A."/>
            <person name="Bessette D."/>
            <person name="Bloom T."/>
            <person name="Blye J."/>
            <person name="Boguslavskiy L."/>
            <person name="Bonnet C."/>
            <person name="Boukhgalter B."/>
            <person name="Bourzgui I."/>
            <person name="Brown A."/>
            <person name="Cahill P."/>
            <person name="Channer S."/>
            <person name="Cheshatsang Y."/>
            <person name="Chuda L."/>
            <person name="Citroen M."/>
            <person name="Collymore A."/>
            <person name="Cooke P."/>
            <person name="Costello M."/>
            <person name="D'Aco K."/>
            <person name="Daza R."/>
            <person name="De Haan G."/>
            <person name="DeGray S."/>
            <person name="DeMaso C."/>
            <person name="Dhargay N."/>
            <person name="Dooley K."/>
            <person name="Dooley E."/>
            <person name="Doricent M."/>
            <person name="Dorje P."/>
            <person name="Dorjee K."/>
            <person name="Dupes A."/>
            <person name="Elong R."/>
            <person name="Falk J."/>
            <person name="Farina A."/>
            <person name="Faro S."/>
            <person name="Ferguson D."/>
            <person name="Fisher S."/>
            <person name="Foley C.D."/>
            <person name="Franke A."/>
            <person name="Friedrich D."/>
            <person name="Gadbois L."/>
            <person name="Gearin G."/>
            <person name="Gearin C.R."/>
            <person name="Giannoukos G."/>
            <person name="Goode T."/>
            <person name="Graham J."/>
            <person name="Grandbois E."/>
            <person name="Grewal S."/>
            <person name="Gyaltsen K."/>
            <person name="Hafez N."/>
            <person name="Hagos B."/>
            <person name="Hall J."/>
            <person name="Henson C."/>
            <person name="Hollinger A."/>
            <person name="Honan T."/>
            <person name="Huard M.D."/>
            <person name="Hughes L."/>
            <person name="Hurhula B."/>
            <person name="Husby M.E."/>
            <person name="Kamat A."/>
            <person name="Kanga B."/>
            <person name="Kashin S."/>
            <person name="Khazanovich D."/>
            <person name="Kisner P."/>
            <person name="Lance K."/>
            <person name="Lara M."/>
            <person name="Lee W."/>
            <person name="Lennon N."/>
            <person name="Letendre F."/>
            <person name="LeVine R."/>
            <person name="Lipovsky A."/>
            <person name="Liu X."/>
            <person name="Liu J."/>
            <person name="Liu S."/>
            <person name="Lokyitsang T."/>
            <person name="Lokyitsang Y."/>
            <person name="Lubonja R."/>
            <person name="Lui A."/>
            <person name="MacDonald P."/>
            <person name="Magnisalis V."/>
            <person name="Maru K."/>
            <person name="Matthews C."/>
            <person name="McCusker W."/>
            <person name="McDonough S."/>
            <person name="Mehta T."/>
            <person name="Meldrim J."/>
            <person name="Meneus L."/>
            <person name="Mihai O."/>
            <person name="Mihalev A."/>
            <person name="Mihova T."/>
            <person name="Mittelman R."/>
            <person name="Mlenga V."/>
            <person name="Montmayeur A."/>
            <person name="Mulrain L."/>
            <person name="Navidi A."/>
            <person name="Naylor J."/>
            <person name="Negash T."/>
            <person name="Nguyen T."/>
            <person name="Nguyen N."/>
            <person name="Nicol R."/>
            <person name="Norbu C."/>
            <person name="Norbu N."/>
            <person name="Novod N."/>
            <person name="O'Neill B."/>
            <person name="Osman S."/>
            <person name="Markiewicz E."/>
            <person name="Oyono O.L."/>
            <person name="Patti C."/>
            <person name="Phunkhang P."/>
            <person name="Pierre F."/>
            <person name="Priest M."/>
            <person name="Raghuraman S."/>
            <person name="Rege F."/>
            <person name="Reyes R."/>
            <person name="Rise C."/>
            <person name="Rogov P."/>
            <person name="Ross K."/>
            <person name="Ryan E."/>
            <person name="Settipalli S."/>
            <person name="Shea T."/>
            <person name="Sherpa N."/>
            <person name="Shi L."/>
            <person name="Shih D."/>
            <person name="Sparrow T."/>
            <person name="Spaulding J."/>
            <person name="Stalker J."/>
            <person name="Stange-Thomann N."/>
            <person name="Stavropoulos S."/>
            <person name="Stone C."/>
            <person name="Strader C."/>
            <person name="Tesfaye S."/>
            <person name="Thomson T."/>
            <person name="Thoulutsang Y."/>
            <person name="Thoulutsang D."/>
            <person name="Topham K."/>
            <person name="Topping I."/>
            <person name="Tsamla T."/>
            <person name="Vassiliev H."/>
            <person name="Vo A."/>
            <person name="Wangchuk T."/>
            <person name="Wangdi T."/>
            <person name="Weiand M."/>
            <person name="Wilkinson J."/>
            <person name="Wilson A."/>
            <person name="Yadav S."/>
            <person name="Young G."/>
            <person name="Yu Q."/>
            <person name="Zembek L."/>
            <person name="Zhong D."/>
            <person name="Zimmer A."/>
            <person name="Zwirko Z."/>
            <person name="Jaffe D.B."/>
            <person name="Alvarez P."/>
            <person name="Brockman W."/>
            <person name="Butler J."/>
            <person name="Chin C."/>
            <person name="Gnerre S."/>
            <person name="Grabherr M."/>
            <person name="Kleber M."/>
            <person name="Mauceli E."/>
            <person name="MacCallum I."/>
        </authorList>
    </citation>
    <scope>NUCLEOTIDE SEQUENCE [LARGE SCALE GENOMIC DNA]</scope>
    <source>
        <strain evidence="9">Tucson 15081-1352.22</strain>
    </source>
</reference>
<dbReference type="KEGG" id="dmo:Dmoj_GI13153"/>
<keyword evidence="4 6" id="KW-1133">Transmembrane helix</keyword>
<dbReference type="PANTHER" id="PTHR10809:SF6">
    <property type="entry name" value="AT11025P-RELATED"/>
    <property type="match status" value="1"/>
</dbReference>
<dbReference type="InterPro" id="IPR008962">
    <property type="entry name" value="PapD-like_sf"/>
</dbReference>
<dbReference type="InterPro" id="IPR013783">
    <property type="entry name" value="Ig-like_fold"/>
</dbReference>
<evidence type="ECO:0000313" key="9">
    <source>
        <dbReference type="Proteomes" id="UP000009192"/>
    </source>
</evidence>
<evidence type="ECO:0000256" key="2">
    <source>
        <dbReference type="ARBA" id="ARBA00008932"/>
    </source>
</evidence>